<comment type="function">
    <text evidence="6 8">Necessary for efficient RNA polymerase transcription elongation past template-encoded arresting sites. The arresting sites in DNA have the property of trapping a certain fraction of elongating RNA polymerases that pass through, resulting in locked ternary complexes. Cleavage of the nascent transcript by cleavage factors such as GreA or GreB allows the resumption of elongation from the new 3'terminus. GreA releases sequences of 2 to 3 nucleotides.</text>
</comment>
<feature type="domain" description="Transcription elongation factor GreA/GreB C-terminal" evidence="10">
    <location>
        <begin position="100"/>
        <end position="172"/>
    </location>
</feature>
<dbReference type="EMBL" id="PFWS01000013">
    <property type="protein sequence ID" value="PJA47534.1"/>
    <property type="molecule type" value="Genomic_DNA"/>
</dbReference>
<protein>
    <recommendedName>
        <fullName evidence="2 8">Transcription elongation factor GreA</fullName>
    </recommendedName>
    <alternativeName>
        <fullName evidence="7 8">Transcript cleavage factor GreA</fullName>
    </alternativeName>
</protein>
<proteinExistence type="inferred from homology"/>
<evidence type="ECO:0000313" key="13">
    <source>
        <dbReference type="Proteomes" id="UP000229749"/>
    </source>
</evidence>
<dbReference type="InterPro" id="IPR023459">
    <property type="entry name" value="Tscrpt_elong_fac_GreA/B_fam"/>
</dbReference>
<dbReference type="HAMAP" id="MF_00105">
    <property type="entry name" value="GreA_GreB"/>
    <property type="match status" value="1"/>
</dbReference>
<keyword evidence="12" id="KW-0648">Protein biosynthesis</keyword>
<dbReference type="InterPro" id="IPR001437">
    <property type="entry name" value="Tscrpt_elong_fac_GreA/B_C"/>
</dbReference>
<accession>A0A2M7XI10</accession>
<dbReference type="Pfam" id="PF01272">
    <property type="entry name" value="GreA_GreB"/>
    <property type="match status" value="1"/>
</dbReference>
<dbReference type="InterPro" id="IPR036805">
    <property type="entry name" value="Tscrpt_elong_fac_GreA/B_N_sf"/>
</dbReference>
<evidence type="ECO:0000259" key="10">
    <source>
        <dbReference type="Pfam" id="PF01272"/>
    </source>
</evidence>
<dbReference type="GO" id="GO:0006354">
    <property type="term" value="P:DNA-templated transcription elongation"/>
    <property type="evidence" value="ECO:0007669"/>
    <property type="project" value="TreeGrafter"/>
</dbReference>
<evidence type="ECO:0000256" key="6">
    <source>
        <dbReference type="ARBA" id="ARBA00024916"/>
    </source>
</evidence>
<name>A0A2M7XI10_9BACT</name>
<comment type="caution">
    <text evidence="12">The sequence shown here is derived from an EMBL/GenBank/DDBJ whole genome shotgun (WGS) entry which is preliminary data.</text>
</comment>
<feature type="region of interest" description="Disordered" evidence="9">
    <location>
        <begin position="1"/>
        <end position="24"/>
    </location>
</feature>
<feature type="domain" description="Transcription elongation factor GreA/GreB N-terminal" evidence="11">
    <location>
        <begin position="24"/>
        <end position="93"/>
    </location>
</feature>
<dbReference type="GO" id="GO:0003677">
    <property type="term" value="F:DNA binding"/>
    <property type="evidence" value="ECO:0007669"/>
    <property type="project" value="UniProtKB-UniRule"/>
</dbReference>
<dbReference type="Proteomes" id="UP000229749">
    <property type="component" value="Unassembled WGS sequence"/>
</dbReference>
<sequence length="172" mass="19603">MRLPLRKSEQLRQTKKQDEEGSEYITASGLKQLEDELKRLQTKDLPKAIEDVSFTIQFGDLSENAEYQEAKWRLRRTHSRIAFLQDKIKRAVIIQKNISSETVQIGSTVLLKINHQKEQLFQIVGPSQANPLKGRISHISPLGKALLGNKIHDSVEIKTTTGITVYTILKIE</sequence>
<dbReference type="SUPFAM" id="SSF54534">
    <property type="entry name" value="FKBP-like"/>
    <property type="match status" value="1"/>
</dbReference>
<evidence type="ECO:0000256" key="9">
    <source>
        <dbReference type="SAM" id="MobiDB-lite"/>
    </source>
</evidence>
<organism evidence="12 13">
    <name type="scientific">Candidatus Uhrbacteria bacterium CG_4_9_14_3_um_filter_36_7</name>
    <dbReference type="NCBI Taxonomy" id="1975033"/>
    <lineage>
        <taxon>Bacteria</taxon>
        <taxon>Candidatus Uhriibacteriota</taxon>
    </lineage>
</organism>
<evidence type="ECO:0000313" key="12">
    <source>
        <dbReference type="EMBL" id="PJA47534.1"/>
    </source>
</evidence>
<dbReference type="InterPro" id="IPR022691">
    <property type="entry name" value="Tscrpt_elong_fac_GreA/B_N"/>
</dbReference>
<gene>
    <name evidence="8" type="primary">greA</name>
    <name evidence="12" type="ORF">CO172_00925</name>
</gene>
<keyword evidence="4 8" id="KW-0238">DNA-binding</keyword>
<dbReference type="NCBIfam" id="NF001263">
    <property type="entry name" value="PRK00226.1-4"/>
    <property type="match status" value="1"/>
</dbReference>
<feature type="compositionally biased region" description="Basic and acidic residues" evidence="9">
    <location>
        <begin position="1"/>
        <end position="19"/>
    </location>
</feature>
<evidence type="ECO:0000256" key="8">
    <source>
        <dbReference type="HAMAP-Rule" id="MF_00105"/>
    </source>
</evidence>
<dbReference type="Gene3D" id="3.10.50.30">
    <property type="entry name" value="Transcription elongation factor, GreA/GreB, C-terminal domain"/>
    <property type="match status" value="1"/>
</dbReference>
<keyword evidence="5 8" id="KW-0804">Transcription</keyword>
<dbReference type="GO" id="GO:0070063">
    <property type="term" value="F:RNA polymerase binding"/>
    <property type="evidence" value="ECO:0007669"/>
    <property type="project" value="InterPro"/>
</dbReference>
<dbReference type="Gene3D" id="1.10.287.180">
    <property type="entry name" value="Transcription elongation factor, GreA/GreB, N-terminal domain"/>
    <property type="match status" value="1"/>
</dbReference>
<dbReference type="InterPro" id="IPR036953">
    <property type="entry name" value="GreA/GreB_C_sf"/>
</dbReference>
<dbReference type="GO" id="GO:0003746">
    <property type="term" value="F:translation elongation factor activity"/>
    <property type="evidence" value="ECO:0007669"/>
    <property type="project" value="UniProtKB-KW"/>
</dbReference>
<comment type="similarity">
    <text evidence="1 8">Belongs to the GreA/GreB family.</text>
</comment>
<keyword evidence="12" id="KW-0251">Elongation factor</keyword>
<dbReference type="SUPFAM" id="SSF46557">
    <property type="entry name" value="GreA transcript cleavage protein, N-terminal domain"/>
    <property type="match status" value="1"/>
</dbReference>
<dbReference type="AlphaFoldDB" id="A0A2M7XI10"/>
<evidence type="ECO:0000256" key="7">
    <source>
        <dbReference type="ARBA" id="ARBA00030776"/>
    </source>
</evidence>
<evidence type="ECO:0000256" key="1">
    <source>
        <dbReference type="ARBA" id="ARBA00008213"/>
    </source>
</evidence>
<dbReference type="PIRSF" id="PIRSF006092">
    <property type="entry name" value="GreA_GreB"/>
    <property type="match status" value="1"/>
</dbReference>
<evidence type="ECO:0000256" key="2">
    <source>
        <dbReference type="ARBA" id="ARBA00013729"/>
    </source>
</evidence>
<evidence type="ECO:0000256" key="4">
    <source>
        <dbReference type="ARBA" id="ARBA00023125"/>
    </source>
</evidence>
<dbReference type="GO" id="GO:0032784">
    <property type="term" value="P:regulation of DNA-templated transcription elongation"/>
    <property type="evidence" value="ECO:0007669"/>
    <property type="project" value="UniProtKB-UniRule"/>
</dbReference>
<dbReference type="InterPro" id="IPR028624">
    <property type="entry name" value="Tscrpt_elong_fac_GreA/B"/>
</dbReference>
<dbReference type="PANTHER" id="PTHR30437">
    <property type="entry name" value="TRANSCRIPTION ELONGATION FACTOR GREA"/>
    <property type="match status" value="1"/>
</dbReference>
<evidence type="ECO:0000259" key="11">
    <source>
        <dbReference type="Pfam" id="PF03449"/>
    </source>
</evidence>
<keyword evidence="3 8" id="KW-0805">Transcription regulation</keyword>
<dbReference type="PANTHER" id="PTHR30437:SF4">
    <property type="entry name" value="TRANSCRIPTION ELONGATION FACTOR GREA"/>
    <property type="match status" value="1"/>
</dbReference>
<dbReference type="Pfam" id="PF03449">
    <property type="entry name" value="GreA_GreB_N"/>
    <property type="match status" value="1"/>
</dbReference>
<dbReference type="FunFam" id="1.10.287.180:FF:000001">
    <property type="entry name" value="Transcription elongation factor GreA"/>
    <property type="match status" value="1"/>
</dbReference>
<evidence type="ECO:0000256" key="5">
    <source>
        <dbReference type="ARBA" id="ARBA00023163"/>
    </source>
</evidence>
<evidence type="ECO:0000256" key="3">
    <source>
        <dbReference type="ARBA" id="ARBA00023015"/>
    </source>
</evidence>
<reference evidence="13" key="1">
    <citation type="submission" date="2017-09" db="EMBL/GenBank/DDBJ databases">
        <title>Depth-based differentiation of microbial function through sediment-hosted aquifers and enrichment of novel symbionts in the deep terrestrial subsurface.</title>
        <authorList>
            <person name="Probst A.J."/>
            <person name="Ladd B."/>
            <person name="Jarett J.K."/>
            <person name="Geller-Mcgrath D.E."/>
            <person name="Sieber C.M.K."/>
            <person name="Emerson J.B."/>
            <person name="Anantharaman K."/>
            <person name="Thomas B.C."/>
            <person name="Malmstrom R."/>
            <person name="Stieglmeier M."/>
            <person name="Klingl A."/>
            <person name="Woyke T."/>
            <person name="Ryan C.M."/>
            <person name="Banfield J.F."/>
        </authorList>
    </citation>
    <scope>NUCLEOTIDE SEQUENCE [LARGE SCALE GENOMIC DNA]</scope>
</reference>